<dbReference type="Gene3D" id="3.50.50.60">
    <property type="entry name" value="FAD/NAD(P)-binding domain"/>
    <property type="match status" value="1"/>
</dbReference>
<dbReference type="GO" id="GO:0016491">
    <property type="term" value="F:oxidoreductase activity"/>
    <property type="evidence" value="ECO:0007669"/>
    <property type="project" value="UniProtKB-KW"/>
</dbReference>
<sequence>MATRRQWLQATALGTLGLTFGDDGFSDVFWRAQKAATPTTERGETPVTALGVSRVVTAKNLDADVVVVGGGMAGVCAAIAAARNGASVVLIQDRPVLGGNSSSEIRMHIVGADCHGGRNDTDARETGILEELRLECAVRNPQRSASMWDLLLYEWVKREPNITLLLNTGCVGVQMASDNRIGAIFALRNSTEDVFTVRGKIFIDCSGNGRLGVEAGADYRVGREGRDEFGESLAPPKPDNKTMGSSILFITRKYDRPMPFKPPDWIRKFPRCEDLPHRHHRSWEYGYWWVEWGGHLNIVKENERIRDELLSIALGVWDHIKNSGLHPESENWALEWIGFLPCTRGSRRFLGDHILTQHDLQNGEVFEDGVAYGGWPIDLHPPEGIDTKEPPNIAIKVPLYNIPFRSLYSRNIVNLLFAGRNISTTHVAYASTRVMGTCSVMGQAVGTAAALCVRYNCTPRELGKEAIKELQQLLLKQDAYIIGISNSDPYDIARTAEVKASSEVRGWEAINVINGVHRGVYAHKNRWASDPTQPMPQWLELHFREPKRIREVHLTFDTGLNRELTLSFSDWVNRRMIWGPQPETVRDYELQVLYGDSAKTVVKVEGNYQRKRVHQFEPQLATGIRLIVHATNGDKSARVFEVRVYG</sequence>
<dbReference type="Gene3D" id="2.60.120.260">
    <property type="entry name" value="Galactose-binding domain-like"/>
    <property type="match status" value="1"/>
</dbReference>
<organism evidence="6 7">
    <name type="scientific">Candidatus Fervidibacter japonicus</name>
    <dbReference type="NCBI Taxonomy" id="2035412"/>
    <lineage>
        <taxon>Bacteria</taxon>
        <taxon>Candidatus Fervidibacterota</taxon>
        <taxon>Candidatus Fervidibacter</taxon>
    </lineage>
</organism>
<dbReference type="InterPro" id="IPR008979">
    <property type="entry name" value="Galactose-bd-like_sf"/>
</dbReference>
<dbReference type="PANTHER" id="PTHR43498:SF1">
    <property type="entry name" value="COB--COM HETERODISULFIDE REDUCTASE IRON-SULFUR SUBUNIT A"/>
    <property type="match status" value="1"/>
</dbReference>
<accession>A0A2H5XFE1</accession>
<reference evidence="7" key="1">
    <citation type="submission" date="2017-09" db="EMBL/GenBank/DDBJ databases">
        <title>Metaegenomics of thermophilic ammonia-oxidizing enrichment culture.</title>
        <authorList>
            <person name="Kato S."/>
            <person name="Suzuki K."/>
        </authorList>
    </citation>
    <scope>NUCLEOTIDE SEQUENCE [LARGE SCALE GENOMIC DNA]</scope>
</reference>
<keyword evidence="4" id="KW-0408">Iron</keyword>
<dbReference type="InterPro" id="IPR039650">
    <property type="entry name" value="HdrA-like"/>
</dbReference>
<evidence type="ECO:0000256" key="2">
    <source>
        <dbReference type="ARBA" id="ARBA00022723"/>
    </source>
</evidence>
<proteinExistence type="predicted"/>
<dbReference type="SUPFAM" id="SSF49785">
    <property type="entry name" value="Galactose-binding domain-like"/>
    <property type="match status" value="1"/>
</dbReference>
<dbReference type="GO" id="GO:0046872">
    <property type="term" value="F:metal ion binding"/>
    <property type="evidence" value="ECO:0007669"/>
    <property type="project" value="UniProtKB-KW"/>
</dbReference>
<keyword evidence="3" id="KW-0560">Oxidoreductase</keyword>
<name>A0A2H5XFE1_9BACT</name>
<dbReference type="PANTHER" id="PTHR43498">
    <property type="entry name" value="FERREDOXIN:COB-COM HETERODISULFIDE REDUCTASE SUBUNIT A"/>
    <property type="match status" value="1"/>
</dbReference>
<keyword evidence="5" id="KW-0411">Iron-sulfur</keyword>
<dbReference type="Proteomes" id="UP000236173">
    <property type="component" value="Unassembled WGS sequence"/>
</dbReference>
<evidence type="ECO:0000256" key="3">
    <source>
        <dbReference type="ARBA" id="ARBA00023002"/>
    </source>
</evidence>
<evidence type="ECO:0000313" key="6">
    <source>
        <dbReference type="EMBL" id="GBC99902.1"/>
    </source>
</evidence>
<comment type="caution">
    <text evidence="6">The sequence shown here is derived from an EMBL/GenBank/DDBJ whole genome shotgun (WGS) entry which is preliminary data.</text>
</comment>
<evidence type="ECO:0000256" key="5">
    <source>
        <dbReference type="ARBA" id="ARBA00023014"/>
    </source>
</evidence>
<dbReference type="GO" id="GO:0051539">
    <property type="term" value="F:4 iron, 4 sulfur cluster binding"/>
    <property type="evidence" value="ECO:0007669"/>
    <property type="project" value="UniProtKB-KW"/>
</dbReference>
<dbReference type="PRINTS" id="PR00368">
    <property type="entry name" value="FADPNR"/>
</dbReference>
<dbReference type="SUPFAM" id="SSF51905">
    <property type="entry name" value="FAD/NAD(P)-binding domain"/>
    <property type="match status" value="1"/>
</dbReference>
<dbReference type="Pfam" id="PF12831">
    <property type="entry name" value="FAD_oxidored"/>
    <property type="match status" value="1"/>
</dbReference>
<dbReference type="InterPro" id="IPR036188">
    <property type="entry name" value="FAD/NAD-bd_sf"/>
</dbReference>
<gene>
    <name evidence="6" type="ORF">HRbin17_02434</name>
</gene>
<evidence type="ECO:0000313" key="7">
    <source>
        <dbReference type="Proteomes" id="UP000236173"/>
    </source>
</evidence>
<evidence type="ECO:0000256" key="1">
    <source>
        <dbReference type="ARBA" id="ARBA00022485"/>
    </source>
</evidence>
<dbReference type="EMBL" id="BEHT01000042">
    <property type="protein sequence ID" value="GBC99902.1"/>
    <property type="molecule type" value="Genomic_DNA"/>
</dbReference>
<keyword evidence="2" id="KW-0479">Metal-binding</keyword>
<evidence type="ECO:0008006" key="8">
    <source>
        <dbReference type="Google" id="ProtNLM"/>
    </source>
</evidence>
<protein>
    <recommendedName>
        <fullName evidence="8">FAD-dependent oxidoreductase</fullName>
    </recommendedName>
</protein>
<dbReference type="AlphaFoldDB" id="A0A2H5XFE1"/>
<keyword evidence="1" id="KW-0004">4Fe-4S</keyword>
<evidence type="ECO:0000256" key="4">
    <source>
        <dbReference type="ARBA" id="ARBA00023004"/>
    </source>
</evidence>